<protein>
    <submittedName>
        <fullName evidence="1">Uncharacterized protein</fullName>
    </submittedName>
</protein>
<accession>A0A146K3E6</accession>
<sequence>LYKASIVSYNQKTVQLNQSRQTLKIYQQVKLKSLIKQSDTDCQDIIQMMGELHCSEYEISNALQNIKQFPELKDQFHDILFNLSQSQSLYIRTENQLFLVNKKLIKCFIMQTEIKSSELLMLIALQRKHLSTLVKLTQKIQELTCQKVQLPYLEPMKSNFQEYCLIMNAVQLTNIIAQTAFKIKPLVGYLVNKLKPEQLEQFSFGFGSPIAEEFSIYLHEKTGIEQDDLPDIYNWLKNVQLTIQKDFTVIEKVPFWQFHFNKLEVKVKPTVMLTNSQINYNFYDNTEQKVKIDFSSTQKTDMIFEHVQTEHAKLQKEFPYIIFQNCSSQIVEVKQVSLDQAETDQIINYRPYHLKVDGRLSELQTENNFQFRAEAEQNPVPTIYVFNDYQAEFQTMFIQNELNLKIQSCQQIWFDEFNEDFHALEFALKAEKTRLVRIQEQNQLTLQKYVSLTTEKQSSLQTENQLQIRQSQSQDILQDAKVHCVNCQQSCSEIEHQPLLSLKAEVESVLEKEQENQFVQTSQQNIHKELNFQTSFLVQKSLELLHTKPILQKTGVEIQLKTEQPVLAVQFLETALHQIKLHVEEVLLMNTLKSEHSNFQTQESETVLQNEDFSVKTHQRDKQQTKLINQRLKFFTEFKARITKEMEIAKTLFSPKETHCCTEKIFEIPTQRENNVEKGTKIQFLEPKREKWIKKDKYQYQNTQKEAAIEQTKIQHSKWRQKVYE</sequence>
<dbReference type="AlphaFoldDB" id="A0A146K3E6"/>
<feature type="non-terminal residue" evidence="1">
    <location>
        <position position="1"/>
    </location>
</feature>
<organism evidence="1">
    <name type="scientific">Trepomonas sp. PC1</name>
    <dbReference type="NCBI Taxonomy" id="1076344"/>
    <lineage>
        <taxon>Eukaryota</taxon>
        <taxon>Metamonada</taxon>
        <taxon>Diplomonadida</taxon>
        <taxon>Hexamitidae</taxon>
        <taxon>Hexamitinae</taxon>
        <taxon>Trepomonas</taxon>
    </lineage>
</organism>
<proteinExistence type="predicted"/>
<name>A0A146K3E6_9EUKA</name>
<reference evidence="1" key="1">
    <citation type="submission" date="2015-07" db="EMBL/GenBank/DDBJ databases">
        <title>Adaptation to a free-living lifestyle via gene acquisitions in the diplomonad Trepomonas sp. PC1.</title>
        <authorList>
            <person name="Xu F."/>
            <person name="Jerlstrom-Hultqvist J."/>
            <person name="Kolisko M."/>
            <person name="Simpson A.G.B."/>
            <person name="Roger A.J."/>
            <person name="Svard S.G."/>
            <person name="Andersson J.O."/>
        </authorList>
    </citation>
    <scope>NUCLEOTIDE SEQUENCE</scope>
    <source>
        <strain evidence="1">PC1</strain>
    </source>
</reference>
<gene>
    <name evidence="1" type="ORF">TPC1_30299</name>
</gene>
<evidence type="ECO:0000313" key="1">
    <source>
        <dbReference type="EMBL" id="JAP90206.1"/>
    </source>
</evidence>
<dbReference type="EMBL" id="GDID01006400">
    <property type="protein sequence ID" value="JAP90206.1"/>
    <property type="molecule type" value="Transcribed_RNA"/>
</dbReference>